<dbReference type="PANTHER" id="PTHR16305:SF35">
    <property type="entry name" value="TRANSCRIPTIONAL ACTIVATOR DOMAIN"/>
    <property type="match status" value="1"/>
</dbReference>
<protein>
    <submittedName>
        <fullName evidence="4">LuxR family transcriptional regulator</fullName>
    </submittedName>
</protein>
<dbReference type="Pfam" id="PF13191">
    <property type="entry name" value="AAA_16"/>
    <property type="match status" value="1"/>
</dbReference>
<dbReference type="InterPro" id="IPR016032">
    <property type="entry name" value="Sig_transdc_resp-reg_C-effctor"/>
</dbReference>
<dbReference type="PANTHER" id="PTHR16305">
    <property type="entry name" value="TESTICULAR SOLUBLE ADENYLYL CYCLASE"/>
    <property type="match status" value="1"/>
</dbReference>
<dbReference type="EMBL" id="JPPY01000229">
    <property type="protein sequence ID" value="KND25226.1"/>
    <property type="molecule type" value="Genomic_DNA"/>
</dbReference>
<feature type="domain" description="HTH luxR-type" evidence="3">
    <location>
        <begin position="862"/>
        <end position="927"/>
    </location>
</feature>
<dbReference type="SUPFAM" id="SSF52540">
    <property type="entry name" value="P-loop containing nucleoside triphosphate hydrolases"/>
    <property type="match status" value="1"/>
</dbReference>
<organism evidence="4 5">
    <name type="scientific">Streptomyces acidiscabies</name>
    <dbReference type="NCBI Taxonomy" id="42234"/>
    <lineage>
        <taxon>Bacteria</taxon>
        <taxon>Bacillati</taxon>
        <taxon>Actinomycetota</taxon>
        <taxon>Actinomycetes</taxon>
        <taxon>Kitasatosporales</taxon>
        <taxon>Streptomycetaceae</taxon>
        <taxon>Streptomyces</taxon>
    </lineage>
</organism>
<sequence>MGTRTRHRGTVGRADLLAQLLAARRDSARTGLTCWVVTGEPKIGRTSLLTTACGPLPSTAGLAVRIGCTRHANRLVPALVDGLLRLAADRRGADVDRATAALRSTVRTGRAPGQAKDAGPAGLQELVEALTRDAPLVIALDDVDQAGPGGIVLLRRALRGLVHLPVTLIASTRSGEPPVAPVELADLLLGARTAVLAGLSEQETATLLHTRLHRRFDTEFVSMCHRITAGNPFLIGELCDWIREHPGRVGRPAGLRDVVLPSVADVMMSRAGRIDPRARPVAEAIAIAASSGEADPALIAHLCGEPLQGTLATLDRLVRMRLVTDDHAVTLRHPLLGTALLRTMTRMRCNAAHLTAATYLHQRHDAARRVARHLVASTVPLDSAWSVDLLVTAARSVDTTAADRVRYLERAARASADDVWPRVVPELVAARIELDRAEGLRCAVDMLGRTTDVPVRRRLLGTIGAALCEAGLGDDERHVLEAVRSAVAGTEFHDWPHAYLALARSLPSRPGAGEPGVLRGPADTWPGPAAAAVTALSVHLAGTDPQAALRGAREALDHPVDDLLLHPFALPAALTVLISSGYQEEALARWRLLVDDDARLPRWVRAAVRFVEAVGHRTAGELPTAQRLLTDQLTDLTERGGPAFHQIRTGVIGVLANLHLDLGDPAGAQALLRRHHCDGDLLPEWYYADVLLARARLRVRAGDLTGGGDELAEIVRRYRSAGIRGPGTICWRSEGAALLDQTGQRGEALRHARRQVEFAELTGSPRERARALRVLGTLAEGPQAVALLTSAADLLEGGDDLEKARTAAELGIALSRQGRRQEAVAALIRSARLTADCGARDLGARIRRHLVALERRASPDVSVRGILSLTPRERQILIDAVQGHANNRIASNRHITRRTVELHLSSAYRKLGISGRNEFGKILGSPGQWEILVGGT</sequence>
<evidence type="ECO:0000313" key="5">
    <source>
        <dbReference type="Proteomes" id="UP000037151"/>
    </source>
</evidence>
<dbReference type="GO" id="GO:0006355">
    <property type="term" value="P:regulation of DNA-templated transcription"/>
    <property type="evidence" value="ECO:0007669"/>
    <property type="project" value="InterPro"/>
</dbReference>
<dbReference type="Gene3D" id="1.10.10.10">
    <property type="entry name" value="Winged helix-like DNA-binding domain superfamily/Winged helix DNA-binding domain"/>
    <property type="match status" value="1"/>
</dbReference>
<comment type="caution">
    <text evidence="4">The sequence shown here is derived from an EMBL/GenBank/DDBJ whole genome shotgun (WGS) entry which is preliminary data.</text>
</comment>
<gene>
    <name evidence="4" type="ORF">IQ63_41085</name>
</gene>
<keyword evidence="1" id="KW-0547">Nucleotide-binding</keyword>
<dbReference type="InterPro" id="IPR041664">
    <property type="entry name" value="AAA_16"/>
</dbReference>
<proteinExistence type="predicted"/>
<reference evidence="5" key="1">
    <citation type="submission" date="2014-07" db="EMBL/GenBank/DDBJ databases">
        <title>Genome sequencing of plant-pathogenic Streptomyces species.</title>
        <authorList>
            <person name="Harrison J."/>
            <person name="Sapp M."/>
            <person name="Thwaites R."/>
            <person name="Studholme D.J."/>
        </authorList>
    </citation>
    <scope>NUCLEOTIDE SEQUENCE [LARGE SCALE GENOMIC DNA]</scope>
    <source>
        <strain evidence="5">NCPPB 4445</strain>
    </source>
</reference>
<dbReference type="OrthoDB" id="3178131at2"/>
<dbReference type="Gene3D" id="1.25.40.10">
    <property type="entry name" value="Tetratricopeptide repeat domain"/>
    <property type="match status" value="1"/>
</dbReference>
<dbReference type="CDD" id="cd06170">
    <property type="entry name" value="LuxR_C_like"/>
    <property type="match status" value="1"/>
</dbReference>
<accession>A0A0L0JHS0</accession>
<dbReference type="AlphaFoldDB" id="A0A0L0JHS0"/>
<dbReference type="InterPro" id="IPR011990">
    <property type="entry name" value="TPR-like_helical_dom_sf"/>
</dbReference>
<dbReference type="InterPro" id="IPR036388">
    <property type="entry name" value="WH-like_DNA-bd_sf"/>
</dbReference>
<dbReference type="GO" id="GO:0004016">
    <property type="term" value="F:adenylate cyclase activity"/>
    <property type="evidence" value="ECO:0007669"/>
    <property type="project" value="TreeGrafter"/>
</dbReference>
<name>A0A0L0JHS0_9ACTN</name>
<keyword evidence="2" id="KW-0067">ATP-binding</keyword>
<evidence type="ECO:0000313" key="4">
    <source>
        <dbReference type="EMBL" id="KND25226.1"/>
    </source>
</evidence>
<dbReference type="GO" id="GO:0005737">
    <property type="term" value="C:cytoplasm"/>
    <property type="evidence" value="ECO:0007669"/>
    <property type="project" value="TreeGrafter"/>
</dbReference>
<evidence type="ECO:0000256" key="2">
    <source>
        <dbReference type="ARBA" id="ARBA00022840"/>
    </source>
</evidence>
<dbReference type="GO" id="GO:0003677">
    <property type="term" value="F:DNA binding"/>
    <property type="evidence" value="ECO:0007669"/>
    <property type="project" value="InterPro"/>
</dbReference>
<evidence type="ECO:0000259" key="3">
    <source>
        <dbReference type="PROSITE" id="PS50043"/>
    </source>
</evidence>
<dbReference type="SMART" id="SM00421">
    <property type="entry name" value="HTH_LUXR"/>
    <property type="match status" value="1"/>
</dbReference>
<dbReference type="GO" id="GO:0005524">
    <property type="term" value="F:ATP binding"/>
    <property type="evidence" value="ECO:0007669"/>
    <property type="project" value="UniProtKB-KW"/>
</dbReference>
<dbReference type="InterPro" id="IPR000792">
    <property type="entry name" value="Tscrpt_reg_LuxR_C"/>
</dbReference>
<dbReference type="Pfam" id="PF00196">
    <property type="entry name" value="GerE"/>
    <property type="match status" value="1"/>
</dbReference>
<dbReference type="PROSITE" id="PS50043">
    <property type="entry name" value="HTH_LUXR_2"/>
    <property type="match status" value="1"/>
</dbReference>
<evidence type="ECO:0000256" key="1">
    <source>
        <dbReference type="ARBA" id="ARBA00022741"/>
    </source>
</evidence>
<dbReference type="InterPro" id="IPR027417">
    <property type="entry name" value="P-loop_NTPase"/>
</dbReference>
<dbReference type="Proteomes" id="UP000037151">
    <property type="component" value="Unassembled WGS sequence"/>
</dbReference>
<dbReference type="SUPFAM" id="SSF46894">
    <property type="entry name" value="C-terminal effector domain of the bipartite response regulators"/>
    <property type="match status" value="1"/>
</dbReference>
<dbReference type="PATRIC" id="fig|42234.21.peg.8441"/>
<dbReference type="PRINTS" id="PR00038">
    <property type="entry name" value="HTHLUXR"/>
</dbReference>